<keyword evidence="4" id="KW-0378">Hydrolase</keyword>
<dbReference type="PROSITE" id="PS00524">
    <property type="entry name" value="SMB_1"/>
    <property type="match status" value="2"/>
</dbReference>
<keyword evidence="7" id="KW-0812">Transmembrane</keyword>
<dbReference type="OrthoDB" id="415411at2759"/>
<name>A0A6P8GDP8_CLUHA</name>
<dbReference type="PANTHER" id="PTHR10151">
    <property type="entry name" value="ECTONUCLEOTIDE PYROPHOSPHATASE/PHOSPHODIESTERASE"/>
    <property type="match status" value="1"/>
</dbReference>
<evidence type="ECO:0000256" key="7">
    <source>
        <dbReference type="SAM" id="Phobius"/>
    </source>
</evidence>
<dbReference type="GO" id="GO:0003676">
    <property type="term" value="F:nucleic acid binding"/>
    <property type="evidence" value="ECO:0007669"/>
    <property type="project" value="InterPro"/>
</dbReference>
<keyword evidence="9" id="KW-1185">Reference proteome</keyword>
<dbReference type="CDD" id="cd00091">
    <property type="entry name" value="NUC"/>
    <property type="match status" value="1"/>
</dbReference>
<dbReference type="RefSeq" id="XP_031437344.1">
    <property type="nucleotide sequence ID" value="XM_031581484.2"/>
</dbReference>
<dbReference type="GO" id="GO:0030500">
    <property type="term" value="P:regulation of bone mineralization"/>
    <property type="evidence" value="ECO:0007669"/>
    <property type="project" value="Ensembl"/>
</dbReference>
<dbReference type="InterPro" id="IPR017850">
    <property type="entry name" value="Alkaline_phosphatase_core_sf"/>
</dbReference>
<dbReference type="SMART" id="SM00201">
    <property type="entry name" value="SO"/>
    <property type="match status" value="2"/>
</dbReference>
<dbReference type="Gene3D" id="3.40.570.10">
    <property type="entry name" value="Extracellular Endonuclease, subunit A"/>
    <property type="match status" value="1"/>
</dbReference>
<keyword evidence="6" id="KW-0325">Glycoprotein</keyword>
<dbReference type="GeneID" id="105894442"/>
<feature type="domain" description="SMB" evidence="8">
    <location>
        <begin position="115"/>
        <end position="159"/>
    </location>
</feature>
<dbReference type="CTD" id="5167"/>
<dbReference type="InterPro" id="IPR001212">
    <property type="entry name" value="Somatomedin_B_dom"/>
</dbReference>
<evidence type="ECO:0000259" key="8">
    <source>
        <dbReference type="PROSITE" id="PS50958"/>
    </source>
</evidence>
<keyword evidence="7" id="KW-1133">Transmembrane helix</keyword>
<dbReference type="FunFam" id="3.40.720.10:FF:000145">
    <property type="entry name" value="Uncharacterized protein"/>
    <property type="match status" value="1"/>
</dbReference>
<gene>
    <name evidence="10" type="primary">enpp1</name>
</gene>
<dbReference type="GO" id="GO:0030505">
    <property type="term" value="P:inorganic diphosphate transport"/>
    <property type="evidence" value="ECO:0007669"/>
    <property type="project" value="TreeGrafter"/>
</dbReference>
<evidence type="ECO:0000313" key="9">
    <source>
        <dbReference type="Proteomes" id="UP000515152"/>
    </source>
</evidence>
<dbReference type="InterPro" id="IPR001604">
    <property type="entry name" value="Endo_G_ENPP1-like_dom"/>
</dbReference>
<dbReference type="InterPro" id="IPR044929">
    <property type="entry name" value="DNA/RNA_non-sp_Endonuclease_sf"/>
</dbReference>
<keyword evidence="7" id="KW-0472">Membrane</keyword>
<dbReference type="FunFam" id="4.10.410.20:FF:000001">
    <property type="entry name" value="Ectonucleotide pyrophosphatase/phosphodiesterase family member 2"/>
    <property type="match status" value="1"/>
</dbReference>
<protein>
    <submittedName>
        <fullName evidence="10">Ectonucleotide pyrophosphatase/phosphodiesterase family member 1</fullName>
    </submittedName>
</protein>
<accession>A0A6P8GDP8</accession>
<evidence type="ECO:0000256" key="2">
    <source>
        <dbReference type="ARBA" id="ARBA00022525"/>
    </source>
</evidence>
<proteinExistence type="predicted"/>
<reference evidence="10" key="1">
    <citation type="submission" date="2025-08" db="UniProtKB">
        <authorList>
            <consortium name="RefSeq"/>
        </authorList>
    </citation>
    <scope>IDENTIFICATION</scope>
</reference>
<sequence>MELQKNEEPPQHAANLLGAEGDNQCKRADSAQKTPTNKRNILILVAILLLLLSIILATAIVFALKSSACCKNHNSCKNRCGDGPSGSGSCRCDQQCEREGSCCLDYKEVCEEPLQLWTCTKFRCGEKPLAQSLCSCSAECVKRGNCCANYISTCSGTTSWQEEECEDIEEPQCPAGFSRPPLILVSLDGFRASYMNSYERLLPVLSKLKKCGTSTSYMRPVYPTKTFPNHYTIVTGLYPESHGIVDNKMYDVNRNAEFVLRSKEKFNPKWYLGEPVWLSAMKNDIKAGTFFWPGADVSIQGKYPTYYQEYDGKIAHEKRVATILDWLRMPEGERPDFYTLYLEEPDHSGHMYGPQSSQVIEALIKVDRTVGLLMEGLKMRNLHKCVNVVVLSDHGMEEASCSKAVYLNSYPVNTGDFSLIMGPAARIRPKRLPDEFFSFDYEGVIANLSCRTPDQPMRPYLKEHLPKRFHFANNIRIERAHLYMKETHWAALGPWDRKYCSGGFHGSDNVFQSMQAIFIGHGPGLKHKTTVPPFENIEVYNLMCDLMDIKPAPNNGTHGSLNHLLKRPRHVPAYPAEMSSASSCTATTSIPADDLGCTCPSLTEAQVQDLNTELMQHSDPTVKPVHLPYGIPRVLQENVDYCVLLHSDYITGFSKDIRMPLWVAYTLNTGDTFGDASQDCVRADVRVSPSMSQSCASYRGDPNMTFGLLHPPNLSSKDNEWDSLLTSNMAPMFPVFLDVWEHFHKIVVMKYSKQMNGVNVISGPIFDVNFDGNYDDQTKQALNDAPVPTHFFVILTGCKNSSLSPHECEGPLDAVAFILPHRPDRQEMCSSKNDFHWVEEWAKLHVARVRDVELLTGLSFYHDQLEIDKTLQLKTSLKTF</sequence>
<dbReference type="SUPFAM" id="SSF53649">
    <property type="entry name" value="Alkaline phosphatase-like"/>
    <property type="match status" value="1"/>
</dbReference>
<dbReference type="SUPFAM" id="SSF90188">
    <property type="entry name" value="Somatomedin B domain"/>
    <property type="match status" value="2"/>
</dbReference>
<dbReference type="InterPro" id="IPR020821">
    <property type="entry name" value="ENPP1-3/EXOG-like_nuc-like"/>
</dbReference>
<dbReference type="GO" id="GO:0046034">
    <property type="term" value="P:ATP metabolic process"/>
    <property type="evidence" value="ECO:0007669"/>
    <property type="project" value="TreeGrafter"/>
</dbReference>
<dbReference type="Pfam" id="PF01033">
    <property type="entry name" value="Somatomedin_B"/>
    <property type="match status" value="2"/>
</dbReference>
<dbReference type="InterPro" id="IPR036024">
    <property type="entry name" value="Somatomedin_B-like_dom_sf"/>
</dbReference>
<organism evidence="9 10">
    <name type="scientific">Clupea harengus</name>
    <name type="common">Atlantic herring</name>
    <dbReference type="NCBI Taxonomy" id="7950"/>
    <lineage>
        <taxon>Eukaryota</taxon>
        <taxon>Metazoa</taxon>
        <taxon>Chordata</taxon>
        <taxon>Craniata</taxon>
        <taxon>Vertebrata</taxon>
        <taxon>Euteleostomi</taxon>
        <taxon>Actinopterygii</taxon>
        <taxon>Neopterygii</taxon>
        <taxon>Teleostei</taxon>
        <taxon>Clupei</taxon>
        <taxon>Clupeiformes</taxon>
        <taxon>Clupeoidei</taxon>
        <taxon>Clupeidae</taxon>
        <taxon>Clupea</taxon>
    </lineage>
</organism>
<dbReference type="GO" id="GO:0004551">
    <property type="term" value="F:dinucleotide phosphatase activity"/>
    <property type="evidence" value="ECO:0007669"/>
    <property type="project" value="TreeGrafter"/>
</dbReference>
<keyword evidence="3" id="KW-0479">Metal-binding</keyword>
<dbReference type="SUPFAM" id="SSF54060">
    <property type="entry name" value="His-Me finger endonucleases"/>
    <property type="match status" value="1"/>
</dbReference>
<keyword evidence="5" id="KW-1015">Disulfide bond</keyword>
<dbReference type="GO" id="GO:0009986">
    <property type="term" value="C:cell surface"/>
    <property type="evidence" value="ECO:0007669"/>
    <property type="project" value="TreeGrafter"/>
</dbReference>
<evidence type="ECO:0000256" key="1">
    <source>
        <dbReference type="ARBA" id="ARBA00004613"/>
    </source>
</evidence>
<dbReference type="GO" id="GO:0009143">
    <property type="term" value="P:nucleoside triphosphate catabolic process"/>
    <property type="evidence" value="ECO:0007669"/>
    <property type="project" value="TreeGrafter"/>
</dbReference>
<dbReference type="GO" id="GO:0005576">
    <property type="term" value="C:extracellular region"/>
    <property type="evidence" value="ECO:0007669"/>
    <property type="project" value="UniProtKB-SubCell"/>
</dbReference>
<dbReference type="Proteomes" id="UP000515152">
    <property type="component" value="Chromosome 15"/>
</dbReference>
<dbReference type="GO" id="GO:0045599">
    <property type="term" value="P:negative regulation of fat cell differentiation"/>
    <property type="evidence" value="ECO:0007669"/>
    <property type="project" value="TreeGrafter"/>
</dbReference>
<dbReference type="SMART" id="SM00477">
    <property type="entry name" value="NUC"/>
    <property type="match status" value="1"/>
</dbReference>
<evidence type="ECO:0000256" key="3">
    <source>
        <dbReference type="ARBA" id="ARBA00022723"/>
    </source>
</evidence>
<comment type="subcellular location">
    <subcellularLocation>
        <location evidence="1">Secreted</location>
    </subcellularLocation>
</comment>
<dbReference type="GO" id="GO:0055062">
    <property type="term" value="P:phosphate ion homeostasis"/>
    <property type="evidence" value="ECO:0007669"/>
    <property type="project" value="Ensembl"/>
</dbReference>
<dbReference type="Gene3D" id="3.40.720.10">
    <property type="entry name" value="Alkaline Phosphatase, subunit A"/>
    <property type="match status" value="1"/>
</dbReference>
<evidence type="ECO:0000256" key="5">
    <source>
        <dbReference type="ARBA" id="ARBA00023157"/>
    </source>
</evidence>
<evidence type="ECO:0000256" key="6">
    <source>
        <dbReference type="ARBA" id="ARBA00023180"/>
    </source>
</evidence>
<dbReference type="KEGG" id="char:105894442"/>
<feature type="domain" description="SMB" evidence="8">
    <location>
        <begin position="72"/>
        <end position="114"/>
    </location>
</feature>
<dbReference type="Pfam" id="PF01663">
    <property type="entry name" value="Phosphodiest"/>
    <property type="match status" value="1"/>
</dbReference>
<keyword evidence="2" id="KW-0964">Secreted</keyword>
<evidence type="ECO:0000256" key="4">
    <source>
        <dbReference type="ARBA" id="ARBA00022801"/>
    </source>
</evidence>
<evidence type="ECO:0000313" key="10">
    <source>
        <dbReference type="RefSeq" id="XP_031437344.1"/>
    </source>
</evidence>
<dbReference type="SMART" id="SM00892">
    <property type="entry name" value="Endonuclease_NS"/>
    <property type="match status" value="1"/>
</dbReference>
<dbReference type="InterPro" id="IPR044925">
    <property type="entry name" value="His-Me_finger_sf"/>
</dbReference>
<dbReference type="PROSITE" id="PS50958">
    <property type="entry name" value="SMB_2"/>
    <property type="match status" value="2"/>
</dbReference>
<dbReference type="AlphaFoldDB" id="A0A6P8GDP8"/>
<dbReference type="InterPro" id="IPR002591">
    <property type="entry name" value="Phosphodiest/P_Trfase"/>
</dbReference>
<dbReference type="Gene3D" id="4.10.410.20">
    <property type="match status" value="2"/>
</dbReference>
<dbReference type="GO" id="GO:0046872">
    <property type="term" value="F:metal ion binding"/>
    <property type="evidence" value="ECO:0007669"/>
    <property type="project" value="UniProtKB-KW"/>
</dbReference>
<dbReference type="PANTHER" id="PTHR10151:SF77">
    <property type="entry name" value="ECTONUCLEOTIDE PYROPHOSPHATASE_PHOSPHODIESTERASE FAMILY MEMBER 1"/>
    <property type="match status" value="1"/>
</dbReference>
<dbReference type="GO" id="GO:0004528">
    <property type="term" value="F:phosphodiesterase I activity"/>
    <property type="evidence" value="ECO:0007669"/>
    <property type="project" value="TreeGrafter"/>
</dbReference>
<feature type="transmembrane region" description="Helical" evidence="7">
    <location>
        <begin position="41"/>
        <end position="64"/>
    </location>
</feature>
<dbReference type="CDD" id="cd16018">
    <property type="entry name" value="Enpp"/>
    <property type="match status" value="1"/>
</dbReference>